<comment type="caution">
    <text evidence="1">The sequence shown here is derived from an EMBL/GenBank/DDBJ whole genome shotgun (WGS) entry which is preliminary data.</text>
</comment>
<dbReference type="Proteomes" id="UP001642360">
    <property type="component" value="Unassembled WGS sequence"/>
</dbReference>
<dbReference type="EMBL" id="CAUOFW020002869">
    <property type="protein sequence ID" value="CAK9156495.1"/>
    <property type="molecule type" value="Genomic_DNA"/>
</dbReference>
<organism evidence="1 2">
    <name type="scientific">Ilex paraguariensis</name>
    <name type="common">yerba mate</name>
    <dbReference type="NCBI Taxonomy" id="185542"/>
    <lineage>
        <taxon>Eukaryota</taxon>
        <taxon>Viridiplantae</taxon>
        <taxon>Streptophyta</taxon>
        <taxon>Embryophyta</taxon>
        <taxon>Tracheophyta</taxon>
        <taxon>Spermatophyta</taxon>
        <taxon>Magnoliopsida</taxon>
        <taxon>eudicotyledons</taxon>
        <taxon>Gunneridae</taxon>
        <taxon>Pentapetalae</taxon>
        <taxon>asterids</taxon>
        <taxon>campanulids</taxon>
        <taxon>Aquifoliales</taxon>
        <taxon>Aquifoliaceae</taxon>
        <taxon>Ilex</taxon>
    </lineage>
</organism>
<keyword evidence="2" id="KW-1185">Reference proteome</keyword>
<name>A0ABC8SKY1_9AQUA</name>
<proteinExistence type="predicted"/>
<sequence length="141" mass="15463">DGNSGSKERNNIDWDTDDEIEIMESVGTSSCSGPIFPSRKAIAGSMEIFVMIGESNAEAVLESLLTFSALENLAQEKEDVSNEPCSSKPESVFKDEFSNVDSCPRNEEHTDQLLKKDMALSLLMEMGYQAEEALTAIERCG</sequence>
<evidence type="ECO:0000313" key="2">
    <source>
        <dbReference type="Proteomes" id="UP001642360"/>
    </source>
</evidence>
<feature type="non-terminal residue" evidence="1">
    <location>
        <position position="1"/>
    </location>
</feature>
<dbReference type="AlphaFoldDB" id="A0ABC8SKY1"/>
<reference evidence="1 2" key="1">
    <citation type="submission" date="2024-02" db="EMBL/GenBank/DDBJ databases">
        <authorList>
            <person name="Vignale AGUSTIN F."/>
            <person name="Sosa J E."/>
            <person name="Modenutti C."/>
        </authorList>
    </citation>
    <scope>NUCLEOTIDE SEQUENCE [LARGE SCALE GENOMIC DNA]</scope>
</reference>
<evidence type="ECO:0008006" key="3">
    <source>
        <dbReference type="Google" id="ProtNLM"/>
    </source>
</evidence>
<protein>
    <recommendedName>
        <fullName evidence="3">UBA domain-containing protein</fullName>
    </recommendedName>
</protein>
<gene>
    <name evidence="1" type="ORF">ILEXP_LOCUS25040</name>
</gene>
<evidence type="ECO:0000313" key="1">
    <source>
        <dbReference type="EMBL" id="CAK9156495.1"/>
    </source>
</evidence>
<accession>A0ABC8SKY1</accession>